<dbReference type="PANTHER" id="PTHR43233:SF1">
    <property type="entry name" value="FAMILY N-ACETYLTRANSFERASE, PUTATIVE (AFU_ORTHOLOGUE AFUA_6G03350)-RELATED"/>
    <property type="match status" value="1"/>
</dbReference>
<comment type="caution">
    <text evidence="2">The sequence shown here is derived from an EMBL/GenBank/DDBJ whole genome shotgun (WGS) entry which is preliminary data.</text>
</comment>
<dbReference type="GO" id="GO:0016747">
    <property type="term" value="F:acyltransferase activity, transferring groups other than amino-acyl groups"/>
    <property type="evidence" value="ECO:0007669"/>
    <property type="project" value="InterPro"/>
</dbReference>
<accession>W5IHK8</accession>
<dbReference type="InterPro" id="IPR016181">
    <property type="entry name" value="Acyl_CoA_acyltransferase"/>
</dbReference>
<keyword evidence="3" id="KW-1185">Reference proteome</keyword>
<dbReference type="CDD" id="cd04301">
    <property type="entry name" value="NAT_SF"/>
    <property type="match status" value="1"/>
</dbReference>
<dbReference type="Proteomes" id="UP000005777">
    <property type="component" value="Unassembled WGS sequence"/>
</dbReference>
<dbReference type="PANTHER" id="PTHR43233">
    <property type="entry name" value="FAMILY N-ACETYLTRANSFERASE, PUTATIVE (AFU_ORTHOLOGUE AFUA_6G03350)-RELATED"/>
    <property type="match status" value="1"/>
</dbReference>
<evidence type="ECO:0000259" key="1">
    <source>
        <dbReference type="PROSITE" id="PS51186"/>
    </source>
</evidence>
<dbReference type="InterPro" id="IPR000182">
    <property type="entry name" value="GNAT_dom"/>
</dbReference>
<gene>
    <name evidence="2" type="ORF">HMPREF9020_01406</name>
</gene>
<dbReference type="AlphaFoldDB" id="W5IHK8"/>
<dbReference type="Gene3D" id="3.40.630.30">
    <property type="match status" value="1"/>
</dbReference>
<dbReference type="HOGENOM" id="CLU_086503_5_0_11"/>
<dbReference type="eggNOG" id="COG0456">
    <property type="taxonomic scope" value="Bacteria"/>
</dbReference>
<dbReference type="Pfam" id="PF00583">
    <property type="entry name" value="Acetyltransf_1"/>
    <property type="match status" value="1"/>
</dbReference>
<sequence length="159" mass="17954">MIIREYTEYRQEDIKQLYTSVGWTSCTDNLESLKKGFENSLLVLGAYTGSQAEEGRLVGLIRVVGDGYTIIFIQDLLVLPEFQRQGIGSALMRAVLEKYKDVRQCELATDNTPSSIAFYQSLGMKKYSDLDCCGFMRLGKEKIIQKVMLNQADNVMLGL</sequence>
<dbReference type="EMBL" id="ADCX01000013">
    <property type="protein sequence ID" value="EFG26321.1"/>
    <property type="molecule type" value="Genomic_DNA"/>
</dbReference>
<protein>
    <recommendedName>
        <fullName evidence="1">N-acetyltransferase domain-containing protein</fullName>
    </recommendedName>
</protein>
<dbReference type="SUPFAM" id="SSF55729">
    <property type="entry name" value="Acyl-CoA N-acyltransferases (Nat)"/>
    <property type="match status" value="1"/>
</dbReference>
<organism evidence="2 3">
    <name type="scientific">Scardovia inopinata F0304</name>
    <dbReference type="NCBI Taxonomy" id="641146"/>
    <lineage>
        <taxon>Bacteria</taxon>
        <taxon>Bacillati</taxon>
        <taxon>Actinomycetota</taxon>
        <taxon>Actinomycetes</taxon>
        <taxon>Bifidobacteriales</taxon>
        <taxon>Bifidobacteriaceae</taxon>
        <taxon>Scardovia</taxon>
    </lineage>
</organism>
<feature type="domain" description="N-acetyltransferase" evidence="1">
    <location>
        <begin position="1"/>
        <end position="153"/>
    </location>
</feature>
<dbReference type="RefSeq" id="WP_006293796.1">
    <property type="nucleotide sequence ID" value="NZ_GG770226.1"/>
</dbReference>
<evidence type="ECO:0000313" key="3">
    <source>
        <dbReference type="Proteomes" id="UP000005777"/>
    </source>
</evidence>
<proteinExistence type="predicted"/>
<dbReference type="PROSITE" id="PS51257">
    <property type="entry name" value="PROKAR_LIPOPROTEIN"/>
    <property type="match status" value="1"/>
</dbReference>
<evidence type="ECO:0000313" key="2">
    <source>
        <dbReference type="EMBL" id="EFG26321.1"/>
    </source>
</evidence>
<dbReference type="PROSITE" id="PS51186">
    <property type="entry name" value="GNAT"/>
    <property type="match status" value="1"/>
</dbReference>
<name>W5IHK8_SCAIO</name>
<dbReference type="InterPro" id="IPR053144">
    <property type="entry name" value="Acetyltransferase_Butenolide"/>
</dbReference>
<reference evidence="2 3" key="1">
    <citation type="submission" date="2012-01" db="EMBL/GenBank/DDBJ databases">
        <title>The Genome Sequence of Scardovia inopinata F0304.</title>
        <authorList>
            <consortium name="The Broad Institute Genome Sequencing Platform"/>
            <person name="Earl A."/>
            <person name="Ward D."/>
            <person name="Feldgarden M."/>
            <person name="Gevers D."/>
            <person name="Izard J."/>
            <person name="Baranova O.V."/>
            <person name="Blanton J.M."/>
            <person name="Tanner A.C."/>
            <person name="Dewhirst F.E."/>
            <person name="Young S.K."/>
            <person name="Zeng Q."/>
            <person name="Gargeya S."/>
            <person name="Fitzgerald M."/>
            <person name="Haas B."/>
            <person name="Abouelleil A."/>
            <person name="Alvarado L."/>
            <person name="Arachchi H.M."/>
            <person name="Berlin A."/>
            <person name="Chapman S.B."/>
            <person name="Gearin G."/>
            <person name="Goldberg J."/>
            <person name="Griggs A."/>
            <person name="Gujja S."/>
            <person name="Hansen M."/>
            <person name="Heiman D."/>
            <person name="Howarth C."/>
            <person name="Larimer J."/>
            <person name="Lui A."/>
            <person name="MacDonald P.J."/>
            <person name="McCowen C."/>
            <person name="Montmayeur A."/>
            <person name="Murphy C."/>
            <person name="Neiman D."/>
            <person name="Pearson M."/>
            <person name="Priest M."/>
            <person name="Roberts A."/>
            <person name="Saif S."/>
            <person name="Shea T."/>
            <person name="Sisk P."/>
            <person name="Stolte C."/>
            <person name="Sykes S."/>
            <person name="Wortman J."/>
            <person name="Nusbaum C."/>
            <person name="Birren B."/>
        </authorList>
    </citation>
    <scope>NUCLEOTIDE SEQUENCE [LARGE SCALE GENOMIC DNA]</scope>
    <source>
        <strain evidence="2 3">F0304</strain>
    </source>
</reference>